<dbReference type="Proteomes" id="UP001153387">
    <property type="component" value="Unassembled WGS sequence"/>
</dbReference>
<dbReference type="SUPFAM" id="SSF46785">
    <property type="entry name" value="Winged helix' DNA-binding domain"/>
    <property type="match status" value="1"/>
</dbReference>
<dbReference type="GO" id="GO:0043565">
    <property type="term" value="F:sequence-specific DNA binding"/>
    <property type="evidence" value="ECO:0007669"/>
    <property type="project" value="InterPro"/>
</dbReference>
<evidence type="ECO:0000256" key="3">
    <source>
        <dbReference type="ARBA" id="ARBA00023163"/>
    </source>
</evidence>
<dbReference type="SUPFAM" id="SSF54909">
    <property type="entry name" value="Dimeric alpha+beta barrel"/>
    <property type="match status" value="1"/>
</dbReference>
<dbReference type="Pfam" id="PF13412">
    <property type="entry name" value="HTH_24"/>
    <property type="match status" value="1"/>
</dbReference>
<dbReference type="InterPro" id="IPR036390">
    <property type="entry name" value="WH_DNA-bd_sf"/>
</dbReference>
<dbReference type="CDD" id="cd00090">
    <property type="entry name" value="HTH_ARSR"/>
    <property type="match status" value="1"/>
</dbReference>
<dbReference type="GO" id="GO:0005829">
    <property type="term" value="C:cytosol"/>
    <property type="evidence" value="ECO:0007669"/>
    <property type="project" value="TreeGrafter"/>
</dbReference>
<feature type="domain" description="HTH asnC-type" evidence="4">
    <location>
        <begin position="1"/>
        <end position="62"/>
    </location>
</feature>
<dbReference type="InterPro" id="IPR000485">
    <property type="entry name" value="AsnC-type_HTH_dom"/>
</dbReference>
<keyword evidence="3" id="KW-0804">Transcription</keyword>
<evidence type="ECO:0000313" key="6">
    <source>
        <dbReference type="Proteomes" id="UP001153387"/>
    </source>
</evidence>
<gene>
    <name evidence="5" type="ORF">OMP38_31300</name>
</gene>
<dbReference type="PANTHER" id="PTHR30154">
    <property type="entry name" value="LEUCINE-RESPONSIVE REGULATORY PROTEIN"/>
    <property type="match status" value="1"/>
</dbReference>
<dbReference type="Gene3D" id="1.10.10.10">
    <property type="entry name" value="Winged helix-like DNA-binding domain superfamily/Winged helix DNA-binding domain"/>
    <property type="match status" value="1"/>
</dbReference>
<evidence type="ECO:0000259" key="4">
    <source>
        <dbReference type="PROSITE" id="PS50956"/>
    </source>
</evidence>
<dbReference type="InterPro" id="IPR019887">
    <property type="entry name" value="Tscrpt_reg_AsnC/Lrp_C"/>
</dbReference>
<dbReference type="RefSeq" id="WP_277568541.1">
    <property type="nucleotide sequence ID" value="NZ_JAPDHZ010000008.1"/>
</dbReference>
<dbReference type="Gene3D" id="3.30.70.920">
    <property type="match status" value="1"/>
</dbReference>
<keyword evidence="6" id="KW-1185">Reference proteome</keyword>
<comment type="caution">
    <text evidence="5">The sequence shown here is derived from an EMBL/GenBank/DDBJ whole genome shotgun (WGS) entry which is preliminary data.</text>
</comment>
<name>A0A9X4KMR5_9BACL</name>
<dbReference type="InterPro" id="IPR019888">
    <property type="entry name" value="Tscrpt_reg_AsnC-like"/>
</dbReference>
<reference evidence="5 6" key="1">
    <citation type="submission" date="2022-10" db="EMBL/GenBank/DDBJ databases">
        <title>Comparative genomic analysis of Cohnella hashimotonis sp. nov., isolated from the International Space Station.</title>
        <authorList>
            <person name="Simpson A."/>
            <person name="Venkateswaran K."/>
        </authorList>
    </citation>
    <scope>NUCLEOTIDE SEQUENCE [LARGE SCALE GENOMIC DNA]</scope>
    <source>
        <strain evidence="5 6">DSM 18997</strain>
    </source>
</reference>
<dbReference type="EMBL" id="JAPDHZ010000008">
    <property type="protein sequence ID" value="MDG0794816.1"/>
    <property type="molecule type" value="Genomic_DNA"/>
</dbReference>
<proteinExistence type="predicted"/>
<organism evidence="5 6">
    <name type="scientific">Cohnella ginsengisoli</name>
    <dbReference type="NCBI Taxonomy" id="425004"/>
    <lineage>
        <taxon>Bacteria</taxon>
        <taxon>Bacillati</taxon>
        <taxon>Bacillota</taxon>
        <taxon>Bacilli</taxon>
        <taxon>Bacillales</taxon>
        <taxon>Paenibacillaceae</taxon>
        <taxon>Cohnella</taxon>
    </lineage>
</organism>
<protein>
    <submittedName>
        <fullName evidence="5">Lrp/AsnC family transcriptional regulator</fullName>
    </submittedName>
</protein>
<keyword evidence="1" id="KW-0805">Transcription regulation</keyword>
<evidence type="ECO:0000256" key="1">
    <source>
        <dbReference type="ARBA" id="ARBA00023015"/>
    </source>
</evidence>
<dbReference type="InterPro" id="IPR011008">
    <property type="entry name" value="Dimeric_a/b-barrel"/>
</dbReference>
<dbReference type="PROSITE" id="PS50956">
    <property type="entry name" value="HTH_ASNC_2"/>
    <property type="match status" value="1"/>
</dbReference>
<dbReference type="Pfam" id="PF01037">
    <property type="entry name" value="AsnC_trans_reg"/>
    <property type="match status" value="1"/>
</dbReference>
<dbReference type="SMART" id="SM00344">
    <property type="entry name" value="HTH_ASNC"/>
    <property type="match status" value="1"/>
</dbReference>
<dbReference type="AlphaFoldDB" id="A0A9X4KMR5"/>
<dbReference type="InterPro" id="IPR011991">
    <property type="entry name" value="ArsR-like_HTH"/>
</dbReference>
<dbReference type="PRINTS" id="PR00033">
    <property type="entry name" value="HTHASNC"/>
</dbReference>
<sequence>MDRIDISLLKLLQEDGRMTVSELSKRLSLSRPSVSERLARLQERGVITGFCAVVSAPAVGRSVQVIIQVSELKVSPLVFERRIAEDGDILECYRVTGAVTFILKAAVTDLNALNRLVERLLPCGMLNTSVILSSPVAGRAVLPRSEASDA</sequence>
<evidence type="ECO:0000313" key="5">
    <source>
        <dbReference type="EMBL" id="MDG0794816.1"/>
    </source>
</evidence>
<evidence type="ECO:0000256" key="2">
    <source>
        <dbReference type="ARBA" id="ARBA00023125"/>
    </source>
</evidence>
<keyword evidence="2" id="KW-0238">DNA-binding</keyword>
<dbReference type="GO" id="GO:0043200">
    <property type="term" value="P:response to amino acid"/>
    <property type="evidence" value="ECO:0007669"/>
    <property type="project" value="TreeGrafter"/>
</dbReference>
<dbReference type="InterPro" id="IPR036388">
    <property type="entry name" value="WH-like_DNA-bd_sf"/>
</dbReference>
<accession>A0A9X4KMR5</accession>
<dbReference type="PANTHER" id="PTHR30154:SF53">
    <property type="entry name" value="HTH-TYPE TRANSCRIPTIONAL REGULATOR LRPC"/>
    <property type="match status" value="1"/>
</dbReference>